<feature type="compositionally biased region" description="Low complexity" evidence="1">
    <location>
        <begin position="263"/>
        <end position="277"/>
    </location>
</feature>
<dbReference type="AlphaFoldDB" id="A0AA37TBB9"/>
<feature type="compositionally biased region" description="Low complexity" evidence="1">
    <location>
        <begin position="51"/>
        <end position="63"/>
    </location>
</feature>
<evidence type="ECO:0000259" key="2">
    <source>
        <dbReference type="Pfam" id="PF09851"/>
    </source>
</evidence>
<accession>A0AA37TBB9</accession>
<dbReference type="EMBL" id="BSPL01000008">
    <property type="protein sequence ID" value="GLS68865.1"/>
    <property type="molecule type" value="Genomic_DNA"/>
</dbReference>
<organism evidence="3 4">
    <name type="scientific">Methylobacterium tardum</name>
    <dbReference type="NCBI Taxonomy" id="374432"/>
    <lineage>
        <taxon>Bacteria</taxon>
        <taxon>Pseudomonadati</taxon>
        <taxon>Pseudomonadota</taxon>
        <taxon>Alphaproteobacteria</taxon>
        <taxon>Hyphomicrobiales</taxon>
        <taxon>Methylobacteriaceae</taxon>
        <taxon>Methylobacterium</taxon>
    </lineage>
</organism>
<feature type="domain" description="SHOCT" evidence="2">
    <location>
        <begin position="284"/>
        <end position="309"/>
    </location>
</feature>
<gene>
    <name evidence="3" type="ORF">GCM10007890_08770</name>
</gene>
<keyword evidence="4" id="KW-1185">Reference proteome</keyword>
<comment type="caution">
    <text evidence="3">The sequence shown here is derived from an EMBL/GenBank/DDBJ whole genome shotgun (WGS) entry which is preliminary data.</text>
</comment>
<protein>
    <recommendedName>
        <fullName evidence="2">SHOCT domain-containing protein</fullName>
    </recommendedName>
</protein>
<evidence type="ECO:0000313" key="4">
    <source>
        <dbReference type="Proteomes" id="UP001157440"/>
    </source>
</evidence>
<sequence length="312" mass="32455">MAETRDCARIASPSRAWPPPPQTAAAGQRIAGPVPILSALRRIGSWLMDPSDSASPDDFSGDGQPDHASGLRSVAERHGVSLDAVRHLVRALERGHGTMAQFDHPDLGGMGQWFAGGMVMVGRMFDDALKARVGALCTELAGALPAGGFSEAGPTARRGGGEWWPAGLGAPASTGSQNGMRYAYFPEHRRLAVESGSGVALYDTGEHRITGVSQANGSLGFTGPAGAVALDRLRRIEAAVAAPRQGDPGQKGARQADRHPAEPSGIQAAGAPAASPPDDVLTTIDRLAELHARGVLTDQEFSTKKAELLARL</sequence>
<feature type="region of interest" description="Disordered" evidence="1">
    <location>
        <begin position="240"/>
        <end position="280"/>
    </location>
</feature>
<dbReference type="Proteomes" id="UP001157440">
    <property type="component" value="Unassembled WGS sequence"/>
</dbReference>
<evidence type="ECO:0000313" key="3">
    <source>
        <dbReference type="EMBL" id="GLS68865.1"/>
    </source>
</evidence>
<feature type="region of interest" description="Disordered" evidence="1">
    <location>
        <begin position="1"/>
        <end position="30"/>
    </location>
</feature>
<name>A0AA37TBB9_9HYPH</name>
<dbReference type="Pfam" id="PF09851">
    <property type="entry name" value="SHOCT"/>
    <property type="match status" value="1"/>
</dbReference>
<reference evidence="4" key="1">
    <citation type="journal article" date="2019" name="Int. J. Syst. Evol. Microbiol.">
        <title>The Global Catalogue of Microorganisms (GCM) 10K type strain sequencing project: providing services to taxonomists for standard genome sequencing and annotation.</title>
        <authorList>
            <consortium name="The Broad Institute Genomics Platform"/>
            <consortium name="The Broad Institute Genome Sequencing Center for Infectious Disease"/>
            <person name="Wu L."/>
            <person name="Ma J."/>
        </authorList>
    </citation>
    <scope>NUCLEOTIDE SEQUENCE [LARGE SCALE GENOMIC DNA]</scope>
    <source>
        <strain evidence="4">NBRC 103632</strain>
    </source>
</reference>
<evidence type="ECO:0000256" key="1">
    <source>
        <dbReference type="SAM" id="MobiDB-lite"/>
    </source>
</evidence>
<dbReference type="InterPro" id="IPR018649">
    <property type="entry name" value="SHOCT"/>
</dbReference>
<proteinExistence type="predicted"/>
<feature type="region of interest" description="Disordered" evidence="1">
    <location>
        <begin position="51"/>
        <end position="71"/>
    </location>
</feature>